<comment type="similarity">
    <text evidence="1">Belongs to the transferase hexapeptide repeat family.</text>
</comment>
<dbReference type="PANTHER" id="PTHR23416:SF23">
    <property type="entry name" value="ACETYLTRANSFERASE C18B11.09C-RELATED"/>
    <property type="match status" value="1"/>
</dbReference>
<evidence type="ECO:0000256" key="1">
    <source>
        <dbReference type="ARBA" id="ARBA00007274"/>
    </source>
</evidence>
<name>A0A6M4IND5_9BACT</name>
<keyword evidence="2 3" id="KW-0808">Transferase</keyword>
<proteinExistence type="inferred from homology"/>
<keyword evidence="3" id="KW-0012">Acyltransferase</keyword>
<dbReference type="EMBL" id="CP053085">
    <property type="protein sequence ID" value="QJR36230.1"/>
    <property type="molecule type" value="Genomic_DNA"/>
</dbReference>
<dbReference type="InterPro" id="IPR051159">
    <property type="entry name" value="Hexapeptide_acetyltransf"/>
</dbReference>
<dbReference type="KEGG" id="ggr:HKW67_12290"/>
<dbReference type="PANTHER" id="PTHR23416">
    <property type="entry name" value="SIALIC ACID SYNTHASE-RELATED"/>
    <property type="match status" value="1"/>
</dbReference>
<dbReference type="CDD" id="cd04647">
    <property type="entry name" value="LbH_MAT_like"/>
    <property type="match status" value="1"/>
</dbReference>
<sequence>MADAERSKLRRAIRNPGYAASVLLALGKGYFYKRYLPLRGIRFSAGRNFLVFGRLTVRGPGKVEFGDNVNVSMHVTPFTHDVNAVISVGDHCFLNGVRFGCATRIQVGADCILAEARIMDSNFHSTRADRWNPDAPVKTAAVILERNVWVAADAGILPGTRIGENSVVGFAAVCNGSYPANSLIAGNPAIVVRQIEQAPQE</sequence>
<keyword evidence="4" id="KW-1185">Reference proteome</keyword>
<dbReference type="InterPro" id="IPR011004">
    <property type="entry name" value="Trimer_LpxA-like_sf"/>
</dbReference>
<dbReference type="Proteomes" id="UP000500938">
    <property type="component" value="Chromosome"/>
</dbReference>
<gene>
    <name evidence="3" type="ORF">HKW67_12290</name>
</gene>
<dbReference type="SUPFAM" id="SSF51161">
    <property type="entry name" value="Trimeric LpxA-like enzymes"/>
    <property type="match status" value="1"/>
</dbReference>
<evidence type="ECO:0000313" key="3">
    <source>
        <dbReference type="EMBL" id="QJR36230.1"/>
    </source>
</evidence>
<evidence type="ECO:0000313" key="4">
    <source>
        <dbReference type="Proteomes" id="UP000500938"/>
    </source>
</evidence>
<dbReference type="RefSeq" id="WP_171225665.1">
    <property type="nucleotide sequence ID" value="NZ_CP053085.1"/>
</dbReference>
<accession>A0A6M4IND5</accession>
<dbReference type="AlphaFoldDB" id="A0A6M4IND5"/>
<evidence type="ECO:0000256" key="2">
    <source>
        <dbReference type="ARBA" id="ARBA00022679"/>
    </source>
</evidence>
<dbReference type="GO" id="GO:0016746">
    <property type="term" value="F:acyltransferase activity"/>
    <property type="evidence" value="ECO:0007669"/>
    <property type="project" value="UniProtKB-KW"/>
</dbReference>
<protein>
    <submittedName>
        <fullName evidence="3">Acyltransferase</fullName>
    </submittedName>
</protein>
<reference evidence="3 4" key="1">
    <citation type="submission" date="2020-05" db="EMBL/GenBank/DDBJ databases">
        <title>Complete genome sequence of Gemmatimonas greenlandica TET16.</title>
        <authorList>
            <person name="Zeng Y."/>
        </authorList>
    </citation>
    <scope>NUCLEOTIDE SEQUENCE [LARGE SCALE GENOMIC DNA]</scope>
    <source>
        <strain evidence="3 4">TET16</strain>
    </source>
</reference>
<organism evidence="3 4">
    <name type="scientific">Gemmatimonas groenlandica</name>
    <dbReference type="NCBI Taxonomy" id="2732249"/>
    <lineage>
        <taxon>Bacteria</taxon>
        <taxon>Pseudomonadati</taxon>
        <taxon>Gemmatimonadota</taxon>
        <taxon>Gemmatimonadia</taxon>
        <taxon>Gemmatimonadales</taxon>
        <taxon>Gemmatimonadaceae</taxon>
        <taxon>Gemmatimonas</taxon>
    </lineage>
</organism>
<dbReference type="Gene3D" id="2.160.10.10">
    <property type="entry name" value="Hexapeptide repeat proteins"/>
    <property type="match status" value="1"/>
</dbReference>